<proteinExistence type="predicted"/>
<feature type="domain" description="ABC transporter" evidence="4">
    <location>
        <begin position="4"/>
        <end position="234"/>
    </location>
</feature>
<dbReference type="InterPro" id="IPR003593">
    <property type="entry name" value="AAA+_ATPase"/>
</dbReference>
<keyword evidence="3 5" id="KW-0067">ATP-binding</keyword>
<dbReference type="EMBL" id="JBHLVX010000050">
    <property type="protein sequence ID" value="MFC0268983.1"/>
    <property type="molecule type" value="Genomic_DNA"/>
</dbReference>
<keyword evidence="1" id="KW-0813">Transport</keyword>
<protein>
    <submittedName>
        <fullName evidence="5">ABC transporter ATP-binding protein</fullName>
    </submittedName>
</protein>
<dbReference type="Proteomes" id="UP001589814">
    <property type="component" value="Unassembled WGS sequence"/>
</dbReference>
<reference evidence="5 6" key="1">
    <citation type="submission" date="2024-09" db="EMBL/GenBank/DDBJ databases">
        <authorList>
            <person name="Sun Q."/>
            <person name="Mori K."/>
        </authorList>
    </citation>
    <scope>NUCLEOTIDE SEQUENCE [LARGE SCALE GENOMIC DNA]</scope>
    <source>
        <strain evidence="5 6">CCM 7415</strain>
    </source>
</reference>
<dbReference type="InterPro" id="IPR008995">
    <property type="entry name" value="Mo/tungstate-bd_C_term_dom"/>
</dbReference>
<dbReference type="CDD" id="cd03301">
    <property type="entry name" value="ABC_MalK_N"/>
    <property type="match status" value="1"/>
</dbReference>
<dbReference type="RefSeq" id="WP_019951427.1">
    <property type="nucleotide sequence ID" value="NZ_JBHLVX010000050.1"/>
</dbReference>
<dbReference type="InterPro" id="IPR027417">
    <property type="entry name" value="P-loop_NTPase"/>
</dbReference>
<dbReference type="InterPro" id="IPR047641">
    <property type="entry name" value="ABC_transpr_MalK/UgpC-like"/>
</dbReference>
<dbReference type="Gene3D" id="2.40.50.100">
    <property type="match status" value="1"/>
</dbReference>
<keyword evidence="6" id="KW-1185">Reference proteome</keyword>
<dbReference type="SUPFAM" id="SSF52540">
    <property type="entry name" value="P-loop containing nucleoside triphosphate hydrolases"/>
    <property type="match status" value="1"/>
</dbReference>
<dbReference type="PANTHER" id="PTHR43875">
    <property type="entry name" value="MALTODEXTRIN IMPORT ATP-BINDING PROTEIN MSMX"/>
    <property type="match status" value="1"/>
</dbReference>
<evidence type="ECO:0000256" key="1">
    <source>
        <dbReference type="ARBA" id="ARBA00022448"/>
    </source>
</evidence>
<dbReference type="Gene3D" id="2.40.50.140">
    <property type="entry name" value="Nucleic acid-binding proteins"/>
    <property type="match status" value="1"/>
</dbReference>
<evidence type="ECO:0000256" key="3">
    <source>
        <dbReference type="ARBA" id="ARBA00022840"/>
    </source>
</evidence>
<organism evidence="5 6">
    <name type="scientific">Kushneria aurantia</name>
    <dbReference type="NCBI Taxonomy" id="504092"/>
    <lineage>
        <taxon>Bacteria</taxon>
        <taxon>Pseudomonadati</taxon>
        <taxon>Pseudomonadota</taxon>
        <taxon>Gammaproteobacteria</taxon>
        <taxon>Oceanospirillales</taxon>
        <taxon>Halomonadaceae</taxon>
        <taxon>Kushneria</taxon>
    </lineage>
</organism>
<gene>
    <name evidence="5" type="ORF">ACFFHW_13470</name>
</gene>
<evidence type="ECO:0000259" key="4">
    <source>
        <dbReference type="PROSITE" id="PS50893"/>
    </source>
</evidence>
<evidence type="ECO:0000313" key="5">
    <source>
        <dbReference type="EMBL" id="MFC0268983.1"/>
    </source>
</evidence>
<dbReference type="InterPro" id="IPR017871">
    <property type="entry name" value="ABC_transporter-like_CS"/>
</dbReference>
<dbReference type="InterPro" id="IPR015855">
    <property type="entry name" value="ABC_transpr_MalK-like"/>
</dbReference>
<dbReference type="SMART" id="SM00382">
    <property type="entry name" value="AAA"/>
    <property type="match status" value="1"/>
</dbReference>
<dbReference type="InterPro" id="IPR040582">
    <property type="entry name" value="OB_MalK-like"/>
</dbReference>
<dbReference type="PROSITE" id="PS50893">
    <property type="entry name" value="ABC_TRANSPORTER_2"/>
    <property type="match status" value="1"/>
</dbReference>
<dbReference type="SUPFAM" id="SSF50331">
    <property type="entry name" value="MOP-like"/>
    <property type="match status" value="1"/>
</dbReference>
<dbReference type="InterPro" id="IPR003439">
    <property type="entry name" value="ABC_transporter-like_ATP-bd"/>
</dbReference>
<dbReference type="PROSITE" id="PS00211">
    <property type="entry name" value="ABC_TRANSPORTER_1"/>
    <property type="match status" value="1"/>
</dbReference>
<dbReference type="Gene3D" id="3.40.50.300">
    <property type="entry name" value="P-loop containing nucleotide triphosphate hydrolases"/>
    <property type="match status" value="1"/>
</dbReference>
<sequence>MNDFELDRIVKRYGQRTTLDKISLATTEKEFIVVVGPSGCGKSTLLKIIAGLEPADAGRVLIDGRDVTRLEPGDRDIAMVFQSYALYPHMTVAENMGFGLRMAGRPKAEIREAVENAASILQISDYLDMRPKQLSGGQRQRVAIGRAITRSPSVFLFDEPLSNLDAALRTRMRIEIGMLYRRLDATMIYVTHDQVEAMTMATRIVLMNQGGIEQIGVPSELYVNPVNRFVAGFLGSPRMNFMTARVADVDDESFGVSLEGLEGVRVARRPEARLVTGDEITLGLRPEDIRTDGGGEHRLAGQVSLVEEPGRESIAYIDAGAVRASESEDGLGHLTVQADRRTPMRRDDSVTLGFDSDALYVFDAAGNTMTPRRPLDTPSAPNKAES</sequence>
<dbReference type="PANTHER" id="PTHR43875:SF1">
    <property type="entry name" value="OSMOPROTECTIVE COMPOUNDS UPTAKE ATP-BINDING PROTEIN GGTA"/>
    <property type="match status" value="1"/>
</dbReference>
<comment type="caution">
    <text evidence="5">The sequence shown here is derived from an EMBL/GenBank/DDBJ whole genome shotgun (WGS) entry which is preliminary data.</text>
</comment>
<evidence type="ECO:0000313" key="6">
    <source>
        <dbReference type="Proteomes" id="UP001589814"/>
    </source>
</evidence>
<dbReference type="Pfam" id="PF00005">
    <property type="entry name" value="ABC_tran"/>
    <property type="match status" value="1"/>
</dbReference>
<evidence type="ECO:0000256" key="2">
    <source>
        <dbReference type="ARBA" id="ARBA00022741"/>
    </source>
</evidence>
<keyword evidence="2" id="KW-0547">Nucleotide-binding</keyword>
<dbReference type="Pfam" id="PF17912">
    <property type="entry name" value="OB_MalK"/>
    <property type="match status" value="1"/>
</dbReference>
<name>A0ABV6G5P0_9GAMM</name>
<dbReference type="GO" id="GO:0005524">
    <property type="term" value="F:ATP binding"/>
    <property type="evidence" value="ECO:0007669"/>
    <property type="project" value="UniProtKB-KW"/>
</dbReference>
<dbReference type="InterPro" id="IPR012340">
    <property type="entry name" value="NA-bd_OB-fold"/>
</dbReference>
<accession>A0ABV6G5P0</accession>